<accession>A0A8J7WT12</accession>
<dbReference type="SUPFAM" id="SSF56752">
    <property type="entry name" value="D-aminoacid aminotransferase-like PLP-dependent enzymes"/>
    <property type="match status" value="1"/>
</dbReference>
<name>A0A8J7WT12_9ACTN</name>
<gene>
    <name evidence="2" type="ORF">KGA66_18990</name>
</gene>
<dbReference type="PANTHER" id="PTHR42743">
    <property type="entry name" value="AMINO-ACID AMINOTRANSFERASE"/>
    <property type="match status" value="1"/>
</dbReference>
<dbReference type="InterPro" id="IPR050571">
    <property type="entry name" value="Class-IV_PLP-Dep_Aminotrnsfr"/>
</dbReference>
<evidence type="ECO:0000313" key="3">
    <source>
        <dbReference type="Proteomes" id="UP000677913"/>
    </source>
</evidence>
<dbReference type="CDD" id="cd00449">
    <property type="entry name" value="PLPDE_IV"/>
    <property type="match status" value="1"/>
</dbReference>
<protein>
    <submittedName>
        <fullName evidence="2">Aminotransferase class IV family protein</fullName>
    </submittedName>
</protein>
<dbReference type="Gene3D" id="3.30.470.10">
    <property type="match status" value="1"/>
</dbReference>
<dbReference type="Gene3D" id="3.20.10.10">
    <property type="entry name" value="D-amino Acid Aminotransferase, subunit A, domain 2"/>
    <property type="match status" value="1"/>
</dbReference>
<dbReference type="GO" id="GO:0046394">
    <property type="term" value="P:carboxylic acid biosynthetic process"/>
    <property type="evidence" value="ECO:0007669"/>
    <property type="project" value="UniProtKB-ARBA"/>
</dbReference>
<proteinExistence type="inferred from homology"/>
<keyword evidence="3" id="KW-1185">Reference proteome</keyword>
<dbReference type="InterPro" id="IPR036038">
    <property type="entry name" value="Aminotransferase-like"/>
</dbReference>
<dbReference type="InterPro" id="IPR043131">
    <property type="entry name" value="BCAT-like_N"/>
</dbReference>
<comment type="caution">
    <text evidence="2">The sequence shown here is derived from an EMBL/GenBank/DDBJ whole genome shotgun (WGS) entry which is preliminary data.</text>
</comment>
<dbReference type="RefSeq" id="WP_211469504.1">
    <property type="nucleotide sequence ID" value="NZ_JAGSXH010000072.1"/>
</dbReference>
<evidence type="ECO:0000313" key="2">
    <source>
        <dbReference type="EMBL" id="MBS2965145.1"/>
    </source>
</evidence>
<dbReference type="PANTHER" id="PTHR42743:SF4">
    <property type="entry name" value="BRANCHED-CHAIN-AMINO-ACID AMINOTRANSFERASE-RELATED"/>
    <property type="match status" value="1"/>
</dbReference>
<evidence type="ECO:0000256" key="1">
    <source>
        <dbReference type="ARBA" id="ARBA00009320"/>
    </source>
</evidence>
<dbReference type="AlphaFoldDB" id="A0A8J7WT12"/>
<keyword evidence="2" id="KW-0032">Aminotransferase</keyword>
<dbReference type="GO" id="GO:0008483">
    <property type="term" value="F:transaminase activity"/>
    <property type="evidence" value="ECO:0007669"/>
    <property type="project" value="UniProtKB-KW"/>
</dbReference>
<dbReference type="Pfam" id="PF01063">
    <property type="entry name" value="Aminotran_4"/>
    <property type="match status" value="1"/>
</dbReference>
<organism evidence="2 3">
    <name type="scientific">Actinocrinis puniceicyclus</name>
    <dbReference type="NCBI Taxonomy" id="977794"/>
    <lineage>
        <taxon>Bacteria</taxon>
        <taxon>Bacillati</taxon>
        <taxon>Actinomycetota</taxon>
        <taxon>Actinomycetes</taxon>
        <taxon>Catenulisporales</taxon>
        <taxon>Actinospicaceae</taxon>
        <taxon>Actinocrinis</taxon>
    </lineage>
</organism>
<dbReference type="InterPro" id="IPR043132">
    <property type="entry name" value="BCAT-like_C"/>
</dbReference>
<dbReference type="EMBL" id="JAGSXH010000072">
    <property type="protein sequence ID" value="MBS2965145.1"/>
    <property type="molecule type" value="Genomic_DNA"/>
</dbReference>
<keyword evidence="2" id="KW-0808">Transferase</keyword>
<dbReference type="SUPFAM" id="SSF56059">
    <property type="entry name" value="Glutathione synthetase ATP-binding domain-like"/>
    <property type="match status" value="1"/>
</dbReference>
<comment type="similarity">
    <text evidence="1">Belongs to the class-IV pyridoxal-phosphate-dependent aminotransferase family.</text>
</comment>
<dbReference type="Proteomes" id="UP000677913">
    <property type="component" value="Unassembled WGS sequence"/>
</dbReference>
<sequence>MTEVTEASVATPADTGRTRWALHRGRLCPEQEAVLPMGSIALRYGISVFEGIRLYADQAGAEVVPWLLPQHLDRLRGSCAAMGLDPGAGDGIPEAIRRLVEANGVTEDCYVRAAVSAESPGGIGDASESVLTVSITPSGRKKWLRTGAGMRLTVSDVRRPDDAVFPSSAKNISAYAGPRLALRAALAAGFDGCVLRNADGLICEAPTATLFLVEDGMLVTPPLRDAVLPGVTRAWVLAVAGHLGLRAVAEPVTEARLLAASEVFLCGTGAEFSPVREVDGLERGGWPACPVTTALVDEYFRQARGEAPVVPVAWSARDPAETPTPQRETAAAAGIVDWAGALRVAAKLTARPRATAQRVAAVLSEAPVFRNRDFAFSPLPLLVQPQAVEDLRPRLAGYVELLGDVVRLYRERREVREWFALPPAAERLIAADPAGSDAPWVCRLDGYVEQGSQRLVLLENNADAPAGTLFTARINDAVHRVVRDVAWGALGEFGEGTYRGDSIFLDALRRGAAETALRQPGKEGCPASIAILQPEGAANRESVETAAQFTALGTDCFVADPRSLKVTGGRATFDGRPADLCWNKVNTVAWNALAEDEDFVAAWQLALAETALVHLNPFGARYVAENKLCLAFVQEPRFADLFTDGQRALAASLLPWTRRVAHDAVGPDGVRPLAEDLVENPAAYVLKEPYDIRGDGVTIGGTVPAEAWRAAVARAVAHGHAAQLRISPLYYPVLSSGAQSTTPMAFSLDAYLFGGRLAGFGSKAARGAKVNVFQGGQKLAVYVTRQEGTA</sequence>
<dbReference type="InterPro" id="IPR001544">
    <property type="entry name" value="Aminotrans_IV"/>
</dbReference>
<reference evidence="2" key="1">
    <citation type="submission" date="2021-04" db="EMBL/GenBank/DDBJ databases">
        <title>Genome based classification of Actinospica acidithermotolerans sp. nov., an actinobacterium isolated from an Indonesian hot spring.</title>
        <authorList>
            <person name="Kusuma A.B."/>
            <person name="Putra K.E."/>
            <person name="Nafisah S."/>
            <person name="Loh J."/>
            <person name="Nouioui I."/>
            <person name="Goodfellow M."/>
        </authorList>
    </citation>
    <scope>NUCLEOTIDE SEQUENCE</scope>
    <source>
        <strain evidence="2">DSM 45618</strain>
    </source>
</reference>